<evidence type="ECO:0000256" key="2">
    <source>
        <dbReference type="SAM" id="MobiDB-lite"/>
    </source>
</evidence>
<keyword evidence="3" id="KW-0808">Transferase</keyword>
<dbReference type="KEGG" id="bbes:BESB_039780"/>
<sequence>MAGRQSLRSQLRALHQSVPEVFRNQDFLFQQETEDPDRVLERLEAVEELEKEQQRKYRAVFIPVDPHLEKEINCEILNTDIRNYPWKETPFGDVYYSPRYSDERYTYRHVILSRGVRKEAEKLASTMPDGLLTEDMFIHCLGIALSPGWTHFMCFNRKLKELILRRPREDDNPKARVSAKVDGAPGEGDEVDVDSDDDTQPGANPRRADRWKARARGICRNADENCVTATFHENATAGGRTDLDAEAQPSEDVSRHESCERDSHPEKPVPVSCPPCISQSATGRNLLPSSRRPQERNMDGSSSSDSRPSSSTDSANLGARTTCRPTNVFSPSKAQGREEENSEQCPTSSQDSQTVTIARVPTMYSSSVHSGVPVENKLGIDGARQKRERETDPPRRPSQDESRPKCQRAGNVAPL</sequence>
<proteinExistence type="inferred from homology"/>
<dbReference type="GeneID" id="40308959"/>
<dbReference type="VEuPathDB" id="ToxoDB:BESB_039780"/>
<keyword evidence="4" id="KW-1185">Reference proteome</keyword>
<dbReference type="InterPro" id="IPR000789">
    <property type="entry name" value="Cyclin-dep_kinase_reg-sub"/>
</dbReference>
<dbReference type="GO" id="GO:0016538">
    <property type="term" value="F:cyclin-dependent protein serine/threonine kinase regulator activity"/>
    <property type="evidence" value="ECO:0007669"/>
    <property type="project" value="InterPro"/>
</dbReference>
<organism evidence="3 4">
    <name type="scientific">Besnoitia besnoiti</name>
    <name type="common">Apicomplexan protozoan</name>
    <dbReference type="NCBI Taxonomy" id="94643"/>
    <lineage>
        <taxon>Eukaryota</taxon>
        <taxon>Sar</taxon>
        <taxon>Alveolata</taxon>
        <taxon>Apicomplexa</taxon>
        <taxon>Conoidasida</taxon>
        <taxon>Coccidia</taxon>
        <taxon>Eucoccidiorida</taxon>
        <taxon>Eimeriorina</taxon>
        <taxon>Sarcocystidae</taxon>
        <taxon>Besnoitia</taxon>
    </lineage>
</organism>
<feature type="compositionally biased region" description="Basic and acidic residues" evidence="2">
    <location>
        <begin position="383"/>
        <end position="404"/>
    </location>
</feature>
<feature type="compositionally biased region" description="Polar residues" evidence="2">
    <location>
        <begin position="343"/>
        <end position="356"/>
    </location>
</feature>
<dbReference type="SUPFAM" id="SSF55637">
    <property type="entry name" value="Cell cycle regulatory proteins"/>
    <property type="match status" value="1"/>
</dbReference>
<dbReference type="RefSeq" id="XP_029221529.1">
    <property type="nucleotide sequence ID" value="XM_029362564.1"/>
</dbReference>
<dbReference type="STRING" id="94643.A0A2A9MP22"/>
<keyword evidence="1" id="KW-0132">Cell division</keyword>
<feature type="region of interest" description="Disordered" evidence="2">
    <location>
        <begin position="169"/>
        <end position="210"/>
    </location>
</feature>
<feature type="compositionally biased region" description="Polar residues" evidence="2">
    <location>
        <begin position="323"/>
        <end position="333"/>
    </location>
</feature>
<reference evidence="3 4" key="1">
    <citation type="submission" date="2017-09" db="EMBL/GenBank/DDBJ databases">
        <title>Genome sequencing of Besnoitia besnoiti strain Bb-Ger1.</title>
        <authorList>
            <person name="Schares G."/>
            <person name="Venepally P."/>
            <person name="Lorenzi H.A."/>
        </authorList>
    </citation>
    <scope>NUCLEOTIDE SEQUENCE [LARGE SCALE GENOMIC DNA]</scope>
    <source>
        <strain evidence="3 4">Bb-Ger1</strain>
    </source>
</reference>
<protein>
    <recommendedName>
        <fullName evidence="1">Cyclin-dependent kinases regulatory subunit</fullName>
    </recommendedName>
</protein>
<dbReference type="Pfam" id="PF01111">
    <property type="entry name" value="CKS"/>
    <property type="match status" value="1"/>
</dbReference>
<feature type="compositionally biased region" description="Acidic residues" evidence="2">
    <location>
        <begin position="187"/>
        <end position="199"/>
    </location>
</feature>
<dbReference type="EMBL" id="NWUJ01000002">
    <property type="protein sequence ID" value="PFH37520.1"/>
    <property type="molecule type" value="Genomic_DNA"/>
</dbReference>
<gene>
    <name evidence="3" type="ORF">BESB_039780</name>
</gene>
<comment type="caution">
    <text evidence="3">The sequence shown here is derived from an EMBL/GenBank/DDBJ whole genome shotgun (WGS) entry which is preliminary data.</text>
</comment>
<dbReference type="InterPro" id="IPR036858">
    <property type="entry name" value="Cyclin-dep_kinase_reg-sub_sf"/>
</dbReference>
<dbReference type="GO" id="GO:0051301">
    <property type="term" value="P:cell division"/>
    <property type="evidence" value="ECO:0007669"/>
    <property type="project" value="UniProtKB-UniRule"/>
</dbReference>
<dbReference type="Proteomes" id="UP000224006">
    <property type="component" value="Chromosome II"/>
</dbReference>
<comment type="similarity">
    <text evidence="1">Belongs to the CKS family.</text>
</comment>
<dbReference type="SMART" id="SM01084">
    <property type="entry name" value="CKS"/>
    <property type="match status" value="1"/>
</dbReference>
<evidence type="ECO:0000313" key="4">
    <source>
        <dbReference type="Proteomes" id="UP000224006"/>
    </source>
</evidence>
<comment type="function">
    <text evidence="1">Binds to the catalytic subunit of the cyclin dependent kinases and is essential for their biological function.</text>
</comment>
<evidence type="ECO:0000313" key="3">
    <source>
        <dbReference type="EMBL" id="PFH37520.1"/>
    </source>
</evidence>
<dbReference type="OrthoDB" id="332762at2759"/>
<dbReference type="Gene3D" id="3.30.170.10">
    <property type="entry name" value="Cyclin-dependent kinase, regulatory subunit"/>
    <property type="match status" value="1"/>
</dbReference>
<dbReference type="GO" id="GO:0016301">
    <property type="term" value="F:kinase activity"/>
    <property type="evidence" value="ECO:0007669"/>
    <property type="project" value="UniProtKB-KW"/>
</dbReference>
<accession>A0A2A9MP22</accession>
<feature type="compositionally biased region" description="Basic and acidic residues" evidence="2">
    <location>
        <begin position="252"/>
        <end position="267"/>
    </location>
</feature>
<evidence type="ECO:0000256" key="1">
    <source>
        <dbReference type="RuleBase" id="RU311113"/>
    </source>
</evidence>
<dbReference type="AlphaFoldDB" id="A0A2A9MP22"/>
<feature type="compositionally biased region" description="Low complexity" evidence="2">
    <location>
        <begin position="299"/>
        <end position="314"/>
    </location>
</feature>
<keyword evidence="3" id="KW-0418">Kinase</keyword>
<keyword evidence="1" id="KW-0131">Cell cycle</keyword>
<feature type="region of interest" description="Disordered" evidence="2">
    <location>
        <begin position="237"/>
        <end position="415"/>
    </location>
</feature>
<dbReference type="PRINTS" id="PR00296">
    <property type="entry name" value="CYCLINKINASE"/>
</dbReference>
<name>A0A2A9MP22_BESBE</name>